<keyword evidence="2" id="KW-1185">Reference proteome</keyword>
<evidence type="ECO:0000313" key="2">
    <source>
        <dbReference type="Proteomes" id="UP000371041"/>
    </source>
</evidence>
<gene>
    <name evidence="1" type="ORF">GIY23_08710</name>
</gene>
<dbReference type="RefSeq" id="WP_154076181.1">
    <property type="nucleotide sequence ID" value="NZ_CP045929.1"/>
</dbReference>
<organism evidence="1 2">
    <name type="scientific">Allosaccharopolyspora coralli</name>
    <dbReference type="NCBI Taxonomy" id="2665642"/>
    <lineage>
        <taxon>Bacteria</taxon>
        <taxon>Bacillati</taxon>
        <taxon>Actinomycetota</taxon>
        <taxon>Actinomycetes</taxon>
        <taxon>Pseudonocardiales</taxon>
        <taxon>Pseudonocardiaceae</taxon>
        <taxon>Allosaccharopolyspora</taxon>
    </lineage>
</organism>
<name>A0A5Q3QFI9_9PSEU</name>
<protein>
    <submittedName>
        <fullName evidence="1">Uncharacterized protein</fullName>
    </submittedName>
</protein>
<dbReference type="AlphaFoldDB" id="A0A5Q3QFI9"/>
<dbReference type="Proteomes" id="UP000371041">
    <property type="component" value="Chromosome"/>
</dbReference>
<dbReference type="EMBL" id="CP045929">
    <property type="protein sequence ID" value="QGK69587.1"/>
    <property type="molecule type" value="Genomic_DNA"/>
</dbReference>
<sequence length="74" mass="7997">MASVRPLNDAGIVTCRPEIATFTDEEGVRFRTEMLGSAVTAGRLASRTSTRPRVPCAHGIDVLPSTVRRLSGER</sequence>
<proteinExistence type="predicted"/>
<reference evidence="2" key="1">
    <citation type="submission" date="2019-11" db="EMBL/GenBank/DDBJ databases">
        <title>The complete genome sequence of Saccharopolyspora sp. E2A.</title>
        <authorList>
            <person name="Zhang G."/>
        </authorList>
    </citation>
    <scope>NUCLEOTIDE SEQUENCE [LARGE SCALE GENOMIC DNA]</scope>
    <source>
        <strain evidence="2">E2A</strain>
    </source>
</reference>
<dbReference type="KEGG" id="sace:GIY23_08710"/>
<accession>A0A5Q3QFI9</accession>
<evidence type="ECO:0000313" key="1">
    <source>
        <dbReference type="EMBL" id="QGK69587.1"/>
    </source>
</evidence>
<dbReference type="Gene3D" id="3.40.630.10">
    <property type="entry name" value="Zn peptidases"/>
    <property type="match status" value="1"/>
</dbReference>